<gene>
    <name evidence="4" type="ORF">ACFPZ3_66485</name>
</gene>
<dbReference type="EMBL" id="JBHSPA010000119">
    <property type="protein sequence ID" value="MFC5835257.1"/>
    <property type="molecule type" value="Genomic_DNA"/>
</dbReference>
<protein>
    <submittedName>
        <fullName evidence="4">SpoIIE family protein phosphatase</fullName>
    </submittedName>
</protein>
<dbReference type="InterPro" id="IPR052016">
    <property type="entry name" value="Bact_Sigma-Reg"/>
</dbReference>
<dbReference type="SMART" id="SM00065">
    <property type="entry name" value="GAF"/>
    <property type="match status" value="2"/>
</dbReference>
<dbReference type="SUPFAM" id="SSF55781">
    <property type="entry name" value="GAF domain-like"/>
    <property type="match status" value="2"/>
</dbReference>
<evidence type="ECO:0000259" key="3">
    <source>
        <dbReference type="SMART" id="SM00331"/>
    </source>
</evidence>
<dbReference type="Pfam" id="PF13185">
    <property type="entry name" value="GAF_2"/>
    <property type="match status" value="2"/>
</dbReference>
<dbReference type="Gene3D" id="3.60.40.10">
    <property type="entry name" value="PPM-type phosphatase domain"/>
    <property type="match status" value="1"/>
</dbReference>
<dbReference type="InterPro" id="IPR001932">
    <property type="entry name" value="PPM-type_phosphatase-like_dom"/>
</dbReference>
<dbReference type="Gene3D" id="3.30.450.20">
    <property type="entry name" value="PAS domain"/>
    <property type="match status" value="1"/>
</dbReference>
<dbReference type="Gene3D" id="3.30.450.40">
    <property type="match status" value="2"/>
</dbReference>
<reference evidence="5" key="1">
    <citation type="journal article" date="2019" name="Int. J. Syst. Evol. Microbiol.">
        <title>The Global Catalogue of Microorganisms (GCM) 10K type strain sequencing project: providing services to taxonomists for standard genome sequencing and annotation.</title>
        <authorList>
            <consortium name="The Broad Institute Genomics Platform"/>
            <consortium name="The Broad Institute Genome Sequencing Center for Infectious Disease"/>
            <person name="Wu L."/>
            <person name="Ma J."/>
        </authorList>
    </citation>
    <scope>NUCLEOTIDE SEQUENCE [LARGE SCALE GENOMIC DNA]</scope>
    <source>
        <strain evidence="5">CCUG 53903</strain>
    </source>
</reference>
<dbReference type="PANTHER" id="PTHR43156">
    <property type="entry name" value="STAGE II SPORULATION PROTEIN E-RELATED"/>
    <property type="match status" value="1"/>
</dbReference>
<name>A0ABW1DCJ0_9ACTN</name>
<dbReference type="Pfam" id="PF07228">
    <property type="entry name" value="SpoIIE"/>
    <property type="match status" value="1"/>
</dbReference>
<organism evidence="4 5">
    <name type="scientific">Nonomuraea insulae</name>
    <dbReference type="NCBI Taxonomy" id="1616787"/>
    <lineage>
        <taxon>Bacteria</taxon>
        <taxon>Bacillati</taxon>
        <taxon>Actinomycetota</taxon>
        <taxon>Actinomycetes</taxon>
        <taxon>Streptosporangiales</taxon>
        <taxon>Streptosporangiaceae</taxon>
        <taxon>Nonomuraea</taxon>
    </lineage>
</organism>
<evidence type="ECO:0000256" key="1">
    <source>
        <dbReference type="ARBA" id="ARBA00022801"/>
    </source>
</evidence>
<keyword evidence="1" id="KW-0378">Hydrolase</keyword>
<sequence>MTAQRHASELDEVLRHAVGAAGAHIGVIYLLSDDGQVLFLDTEIGLPAQVVKPWARLRMNAGAPAAAAVRQRQLVWAPDHQEMARRFPATALALPYPFAAAAAPIQTGDRVWGALALLWPPSHPSELASHEQESMDAACKKLGGLLGQAADSGVLPPHTGEPRVLLPTPGRTPEVGQAVAAALYLDRFRDGCLAFSLEGRITFVSASAADLLGGDVAGLLGTPLWEAAPWLKNPVFEDRCRAAVISQETTSCTVRRPDGCELRFYLYPDSTGISLRIAPVPIDQATQPHPYEPLDSSLRSLQQADVFYNFVHLATALTRALNVREIIDLFADQVMPVFKAKAMAMVIAEGDKTKVLGSRGYGSEVLDHLDGLSLNSVTPAERVLRTGEPLFFSNRGELRHMYADAPDCDDMAAWAFLPLAGSDGGIGTCVLAFAEPRPFSTEERTSLTTLAGLIATALDRALLYDAKERLAQTLQETLLPRSLPEIPGLDVAARYLPATRGVGIGGDFYDLIRLSDTLLMAVIGDVQGHNVTAAALMGQVRTAIRAHAAAGATPGEVLEHTNRLLIETETDLFTSCLLVQVDLRLRTLRTSSAGHPPPLLRPPNAPGEIIDVAPGLLLGVDTDVDYSTLEVPFPPGALLALYTDGLVETPGVDIDDAIGALAARLTDASEESLHQLSNTLLGPAPHTMRRTDDIALLLLEHRMGPP</sequence>
<dbReference type="InterPro" id="IPR035965">
    <property type="entry name" value="PAS-like_dom_sf"/>
</dbReference>
<evidence type="ECO:0000313" key="5">
    <source>
        <dbReference type="Proteomes" id="UP001596058"/>
    </source>
</evidence>
<comment type="caution">
    <text evidence="4">The sequence shown here is derived from an EMBL/GenBank/DDBJ whole genome shotgun (WGS) entry which is preliminary data.</text>
</comment>
<accession>A0ABW1DCJ0</accession>
<dbReference type="CDD" id="cd00130">
    <property type="entry name" value="PAS"/>
    <property type="match status" value="1"/>
</dbReference>
<feature type="domain" description="PPM-type phosphatase" evidence="3">
    <location>
        <begin position="486"/>
        <end position="701"/>
    </location>
</feature>
<dbReference type="PANTHER" id="PTHR43156:SF2">
    <property type="entry name" value="STAGE II SPORULATION PROTEIN E"/>
    <property type="match status" value="1"/>
</dbReference>
<feature type="domain" description="GAF" evidence="2">
    <location>
        <begin position="322"/>
        <end position="468"/>
    </location>
</feature>
<proteinExistence type="predicted"/>
<dbReference type="InterPro" id="IPR036457">
    <property type="entry name" value="PPM-type-like_dom_sf"/>
</dbReference>
<dbReference type="SUPFAM" id="SSF55785">
    <property type="entry name" value="PYP-like sensor domain (PAS domain)"/>
    <property type="match status" value="1"/>
</dbReference>
<keyword evidence="5" id="KW-1185">Reference proteome</keyword>
<dbReference type="Proteomes" id="UP001596058">
    <property type="component" value="Unassembled WGS sequence"/>
</dbReference>
<dbReference type="InterPro" id="IPR029016">
    <property type="entry name" value="GAF-like_dom_sf"/>
</dbReference>
<evidence type="ECO:0000259" key="2">
    <source>
        <dbReference type="SMART" id="SM00065"/>
    </source>
</evidence>
<dbReference type="InterPro" id="IPR003018">
    <property type="entry name" value="GAF"/>
</dbReference>
<feature type="domain" description="GAF" evidence="2">
    <location>
        <begin position="5"/>
        <end position="156"/>
    </location>
</feature>
<dbReference type="SMART" id="SM00331">
    <property type="entry name" value="PP2C_SIG"/>
    <property type="match status" value="1"/>
</dbReference>
<dbReference type="InterPro" id="IPR000014">
    <property type="entry name" value="PAS"/>
</dbReference>
<evidence type="ECO:0000313" key="4">
    <source>
        <dbReference type="EMBL" id="MFC5835257.1"/>
    </source>
</evidence>